<dbReference type="PANTHER" id="PTHR42254">
    <property type="entry name" value="METALLOPHOS DOMAIN-CONTAINING PROTEIN"/>
    <property type="match status" value="1"/>
</dbReference>
<gene>
    <name evidence="1" type="ORF">NAES01612_LOCUS8757</name>
</gene>
<dbReference type="Gene3D" id="3.90.79.10">
    <property type="entry name" value="Nucleoside Triphosphate Pyrophosphohydrolase"/>
    <property type="match status" value="1"/>
</dbReference>
<evidence type="ECO:0008006" key="2">
    <source>
        <dbReference type="Google" id="ProtNLM"/>
    </source>
</evidence>
<protein>
    <recommendedName>
        <fullName evidence="2">Nudix hydrolase domain-containing protein</fullName>
    </recommendedName>
</protein>
<dbReference type="PANTHER" id="PTHR42254:SF1">
    <property type="entry name" value="CALCINEURIN-LIKE PHOSPHOESTERASE DOMAIN-CONTAINING PROTEIN"/>
    <property type="match status" value="1"/>
</dbReference>
<name>A0A7S4KMT1_9EUKA</name>
<reference evidence="1" key="1">
    <citation type="submission" date="2021-01" db="EMBL/GenBank/DDBJ databases">
        <authorList>
            <person name="Corre E."/>
            <person name="Pelletier E."/>
            <person name="Niang G."/>
            <person name="Scheremetjew M."/>
            <person name="Finn R."/>
            <person name="Kale V."/>
            <person name="Holt S."/>
            <person name="Cochrane G."/>
            <person name="Meng A."/>
            <person name="Brown T."/>
            <person name="Cohen L."/>
        </authorList>
    </citation>
    <scope>NUCLEOTIDE SEQUENCE</scope>
    <source>
        <strain evidence="1">SoJaBio B1-5/56/2</strain>
    </source>
</reference>
<dbReference type="AlphaFoldDB" id="A0A7S4KMT1"/>
<proteinExistence type="predicted"/>
<sequence length="509" mass="56944">MLDKTMGAQEDFERRREELSIISHKDVSDEDVVDSFVSSLNQGGFFRKFLFSGKLGYIHRDTLFVHGAADSSNFGYVPGEDVRSTTPHEWIAKLNAWLHSELLAWVEQPTWQEGKTGWAQPVEGDWSARGANRLLAYVAPGAEPSVVYQNMFDKKNNSQFLDRETSDIFLKNGIRRVCVGHCPHGYAPSVMRGDVEIIAADTSYSDMKAPDNRGKAWSEVVICAEGTIVHGVLPDENPIYYELLKEEGKNNCMVGLPLRYPSDRVEGWWVKAQLKRVNPHIPPMYVLSKVEGFRVSYATLCQVDVVKLAVKPEETKTKKEHIIKKQEIEHEGKVVTVNYPNGSFSLSSKSPDVDVAEVSELPVFKGFLGAVDKNFQVSKMTVRSVDRFGPTIGFVHCHTEVETKRDGRVPGIVFIRGESVAVLPVYVDIDDAGKEYTICLNQPRFATGNSSFIEVPAGMVNLTSETPAHAARRVLEEKAGIEADVCELLNMSELHFGRDVPVFFEPWSK</sequence>
<accession>A0A7S4KMT1</accession>
<dbReference type="InterPro" id="IPR015797">
    <property type="entry name" value="NUDIX_hydrolase-like_dom_sf"/>
</dbReference>
<dbReference type="EMBL" id="HBKR01013196">
    <property type="protein sequence ID" value="CAE2299881.1"/>
    <property type="molecule type" value="Transcribed_RNA"/>
</dbReference>
<dbReference type="SUPFAM" id="SSF55811">
    <property type="entry name" value="Nudix"/>
    <property type="match status" value="1"/>
</dbReference>
<evidence type="ECO:0000313" key="1">
    <source>
        <dbReference type="EMBL" id="CAE2299881.1"/>
    </source>
</evidence>
<organism evidence="1">
    <name type="scientific">Paramoeba aestuarina</name>
    <dbReference type="NCBI Taxonomy" id="180227"/>
    <lineage>
        <taxon>Eukaryota</taxon>
        <taxon>Amoebozoa</taxon>
        <taxon>Discosea</taxon>
        <taxon>Flabellinia</taxon>
        <taxon>Dactylopodida</taxon>
        <taxon>Paramoebidae</taxon>
        <taxon>Paramoeba</taxon>
    </lineage>
</organism>